<feature type="transmembrane region" description="Helical" evidence="1">
    <location>
        <begin position="81"/>
        <end position="104"/>
    </location>
</feature>
<accession>A0A5C4U4Q9</accession>
<feature type="transmembrane region" description="Helical" evidence="1">
    <location>
        <begin position="193"/>
        <end position="216"/>
    </location>
</feature>
<keyword evidence="3" id="KW-0482">Metalloprotease</keyword>
<feature type="transmembrane region" description="Helical" evidence="1">
    <location>
        <begin position="111"/>
        <end position="133"/>
    </location>
</feature>
<evidence type="ECO:0000256" key="1">
    <source>
        <dbReference type="SAM" id="Phobius"/>
    </source>
</evidence>
<dbReference type="AlphaFoldDB" id="A0A5C4U4Q9"/>
<evidence type="ECO:0000313" key="4">
    <source>
        <dbReference type="Proteomes" id="UP000312032"/>
    </source>
</evidence>
<keyword evidence="3" id="KW-0645">Protease</keyword>
<proteinExistence type="predicted"/>
<dbReference type="RefSeq" id="WP_139465608.1">
    <property type="nucleotide sequence ID" value="NZ_VDHJ01000007.1"/>
</dbReference>
<feature type="transmembrane region" description="Helical" evidence="1">
    <location>
        <begin position="153"/>
        <end position="181"/>
    </location>
</feature>
<reference evidence="3 4" key="1">
    <citation type="submission" date="2019-06" db="EMBL/GenBank/DDBJ databases">
        <authorList>
            <person name="Li J."/>
        </authorList>
    </citation>
    <scope>NUCLEOTIDE SEQUENCE [LARGE SCALE GENOMIC DNA]</scope>
    <source>
        <strain evidence="3 4">LMG 28165</strain>
    </source>
</reference>
<feature type="transmembrane region" description="Helical" evidence="1">
    <location>
        <begin position="17"/>
        <end position="37"/>
    </location>
</feature>
<dbReference type="GO" id="GO:0008237">
    <property type="term" value="F:metallopeptidase activity"/>
    <property type="evidence" value="ECO:0007669"/>
    <property type="project" value="UniProtKB-KW"/>
</dbReference>
<comment type="caution">
    <text evidence="3">The sequence shown here is derived from an EMBL/GenBank/DDBJ whole genome shotgun (WGS) entry which is preliminary data.</text>
</comment>
<dbReference type="GO" id="GO:0006508">
    <property type="term" value="P:proteolysis"/>
    <property type="evidence" value="ECO:0007669"/>
    <property type="project" value="UniProtKB-KW"/>
</dbReference>
<keyword evidence="1" id="KW-0812">Transmembrane</keyword>
<keyword evidence="1" id="KW-0472">Membrane</keyword>
<sequence>MTATASFPTAPPQTRPWAAVVAPAVLVAALLLASALASPASPTFYKATLASAAVLFATWWWQGDRGVFKADQLATHVLRGAIFGAGLALLFFLGAVAVSYIPVLAGPVERLLVNAQGPAVGLTLLVTLVNGVGEELFFRNTVVRHLRPRCGRWVYFAALGLYVAVTATMLVPLLAVAAIAVGALAHYEAHRTGALTSAIVMHAVWAVMLIGLMPIVL</sequence>
<keyword evidence="4" id="KW-1185">Reference proteome</keyword>
<evidence type="ECO:0000259" key="2">
    <source>
        <dbReference type="Pfam" id="PF02517"/>
    </source>
</evidence>
<dbReference type="Pfam" id="PF02517">
    <property type="entry name" value="Rce1-like"/>
    <property type="match status" value="1"/>
</dbReference>
<feature type="transmembrane region" description="Helical" evidence="1">
    <location>
        <begin position="44"/>
        <end position="61"/>
    </location>
</feature>
<feature type="domain" description="CAAX prenyl protease 2/Lysostaphin resistance protein A-like" evidence="2">
    <location>
        <begin position="120"/>
        <end position="208"/>
    </location>
</feature>
<organism evidence="3 4">
    <name type="scientific">Corynebacterium tapiri</name>
    <dbReference type="NCBI Taxonomy" id="1448266"/>
    <lineage>
        <taxon>Bacteria</taxon>
        <taxon>Bacillati</taxon>
        <taxon>Actinomycetota</taxon>
        <taxon>Actinomycetes</taxon>
        <taxon>Mycobacteriales</taxon>
        <taxon>Corynebacteriaceae</taxon>
        <taxon>Corynebacterium</taxon>
    </lineage>
</organism>
<name>A0A5C4U4Q9_9CORY</name>
<dbReference type="GO" id="GO:0004175">
    <property type="term" value="F:endopeptidase activity"/>
    <property type="evidence" value="ECO:0007669"/>
    <property type="project" value="UniProtKB-ARBA"/>
</dbReference>
<dbReference type="EMBL" id="VDHJ01000007">
    <property type="protein sequence ID" value="TNL97645.1"/>
    <property type="molecule type" value="Genomic_DNA"/>
</dbReference>
<dbReference type="GO" id="GO:0080120">
    <property type="term" value="P:CAAX-box protein maturation"/>
    <property type="evidence" value="ECO:0007669"/>
    <property type="project" value="UniProtKB-ARBA"/>
</dbReference>
<keyword evidence="3" id="KW-0378">Hydrolase</keyword>
<gene>
    <name evidence="3" type="ORF">FHE74_06050</name>
</gene>
<dbReference type="Proteomes" id="UP000312032">
    <property type="component" value="Unassembled WGS sequence"/>
</dbReference>
<evidence type="ECO:0000313" key="3">
    <source>
        <dbReference type="EMBL" id="TNL97645.1"/>
    </source>
</evidence>
<protein>
    <submittedName>
        <fullName evidence="3">CPBP family intramembrane metalloprotease</fullName>
    </submittedName>
</protein>
<dbReference type="InterPro" id="IPR003675">
    <property type="entry name" value="Rce1/LyrA-like_dom"/>
</dbReference>
<keyword evidence="1" id="KW-1133">Transmembrane helix</keyword>